<evidence type="ECO:0000313" key="3">
    <source>
        <dbReference type="Proteomes" id="UP001240984"/>
    </source>
</evidence>
<sequence>MASAGTGLAASTSRADVLDVALGAPPALDNEGQAAYRPSSVNGQSNAVDESSAGFEGERWRGRGQKTRRVRSGAPPTRSG</sequence>
<dbReference type="Proteomes" id="UP001240984">
    <property type="component" value="Unassembled WGS sequence"/>
</dbReference>
<proteinExistence type="predicted"/>
<reference evidence="2 3" key="1">
    <citation type="submission" date="2023-07" db="EMBL/GenBank/DDBJ databases">
        <title>Sequencing the genomes of 1000 actinobacteria strains.</title>
        <authorList>
            <person name="Klenk H.-P."/>
        </authorList>
    </citation>
    <scope>NUCLEOTIDE SEQUENCE [LARGE SCALE GENOMIC DNA]</scope>
    <source>
        <strain evidence="2 3">DSM 44710</strain>
    </source>
</reference>
<feature type="compositionally biased region" description="Basic residues" evidence="1">
    <location>
        <begin position="62"/>
        <end position="71"/>
    </location>
</feature>
<accession>A0ABT9MNX5</accession>
<feature type="region of interest" description="Disordered" evidence="1">
    <location>
        <begin position="25"/>
        <end position="80"/>
    </location>
</feature>
<keyword evidence="3" id="KW-1185">Reference proteome</keyword>
<dbReference type="EMBL" id="JAUSRA010000001">
    <property type="protein sequence ID" value="MDP9793084.1"/>
    <property type="molecule type" value="Genomic_DNA"/>
</dbReference>
<feature type="compositionally biased region" description="Polar residues" evidence="1">
    <location>
        <begin position="39"/>
        <end position="49"/>
    </location>
</feature>
<organism evidence="2 3">
    <name type="scientific">Catenuloplanes nepalensis</name>
    <dbReference type="NCBI Taxonomy" id="587533"/>
    <lineage>
        <taxon>Bacteria</taxon>
        <taxon>Bacillati</taxon>
        <taxon>Actinomycetota</taxon>
        <taxon>Actinomycetes</taxon>
        <taxon>Micromonosporales</taxon>
        <taxon>Micromonosporaceae</taxon>
        <taxon>Catenuloplanes</taxon>
    </lineage>
</organism>
<name>A0ABT9MNX5_9ACTN</name>
<comment type="caution">
    <text evidence="2">The sequence shown here is derived from an EMBL/GenBank/DDBJ whole genome shotgun (WGS) entry which is preliminary data.</text>
</comment>
<protein>
    <submittedName>
        <fullName evidence="2">Uncharacterized protein</fullName>
    </submittedName>
</protein>
<gene>
    <name evidence="2" type="ORF">J2S43_001596</name>
</gene>
<evidence type="ECO:0000313" key="2">
    <source>
        <dbReference type="EMBL" id="MDP9793084.1"/>
    </source>
</evidence>
<evidence type="ECO:0000256" key="1">
    <source>
        <dbReference type="SAM" id="MobiDB-lite"/>
    </source>
</evidence>